<dbReference type="PANTHER" id="PTHR32161">
    <property type="entry name" value="DPP6 N-TERMINAL DOMAIN-LIKE PROTEIN"/>
    <property type="match status" value="1"/>
</dbReference>
<reference evidence="1" key="1">
    <citation type="journal article" date="2018" name="DNA Res.">
        <title>Multiple hybrid de novo genome assembly of finger millet, an orphan allotetraploid crop.</title>
        <authorList>
            <person name="Hatakeyama M."/>
            <person name="Aluri S."/>
            <person name="Balachadran M.T."/>
            <person name="Sivarajan S.R."/>
            <person name="Patrignani A."/>
            <person name="Gruter S."/>
            <person name="Poveda L."/>
            <person name="Shimizu-Inatsugi R."/>
            <person name="Baeten J."/>
            <person name="Francoijs K.J."/>
            <person name="Nataraja K.N."/>
            <person name="Reddy Y.A.N."/>
            <person name="Phadnis S."/>
            <person name="Ravikumar R.L."/>
            <person name="Schlapbach R."/>
            <person name="Sreeman S.M."/>
            <person name="Shimizu K.K."/>
        </authorList>
    </citation>
    <scope>NUCLEOTIDE SEQUENCE</scope>
</reference>
<sequence length="548" mass="60435">MFWDSLSLSAGGASKHGSIAAFTTYRPPLPWDIFSCPIPPSSDNDEQQLADGISYNYNCRSIPVMALKALIAKKPDLASECGATADDVEQGRAIGLVFVSERDNGLETLHVALRCNDRVKVLSLAEIYGVDTFGGVRMEDSGCFGGGFTPDSDPSIVYVSTKKVVEKRRTPWTMVYRTNLRTGETEQLTPDGQYDLSPAVSPSGKKVAVASFRGNTWTGEIELLKTNIVVMNVDRKAHGGKLQRSTPIAENGGWPSWGSDNVIFFHRGISMVDPANGSRVTTHWGVFRCDITTKQIVRVTPEVLDAMTPAAISETKVAVATIGQRVKQLSDQREELQYRHIEIFDLAMPDQPSVKITQNIFPKADYYNPFILDGGCRIGYHRVRKDEMIHQDGKSCTPRNFEKLQSPNEDMELFRVSGSVVCPAISPDGSKLAFLDSEFKALWLADKQGVRIIWEVRSTIYMEMHTGNPLAEREANSIISATWNSNPEKDILYVCVGSSFNSYSTLEIYAVFHASGTGGRQGKQRLTSGGFNNAFPSSNPDGTKIVFR</sequence>
<dbReference type="SUPFAM" id="SSF82171">
    <property type="entry name" value="DPP6 N-terminal domain-like"/>
    <property type="match status" value="1"/>
</dbReference>
<proteinExistence type="predicted"/>
<dbReference type="InterPro" id="IPR011042">
    <property type="entry name" value="6-blade_b-propeller_TolB-like"/>
</dbReference>
<evidence type="ECO:0000313" key="2">
    <source>
        <dbReference type="Proteomes" id="UP001054889"/>
    </source>
</evidence>
<dbReference type="Proteomes" id="UP001054889">
    <property type="component" value="Unassembled WGS sequence"/>
</dbReference>
<dbReference type="Pfam" id="PF07676">
    <property type="entry name" value="PD40"/>
    <property type="match status" value="2"/>
</dbReference>
<dbReference type="InterPro" id="IPR011659">
    <property type="entry name" value="WD40"/>
</dbReference>
<dbReference type="EMBL" id="BQKI01000131">
    <property type="protein sequence ID" value="GJN40484.1"/>
    <property type="molecule type" value="Genomic_DNA"/>
</dbReference>
<dbReference type="AlphaFoldDB" id="A0AAV5FXP6"/>
<name>A0AAV5FXP6_ELECO</name>
<dbReference type="Gene3D" id="2.120.10.30">
    <property type="entry name" value="TolB, C-terminal domain"/>
    <property type="match status" value="2"/>
</dbReference>
<accession>A0AAV5FXP6</accession>
<gene>
    <name evidence="1" type="primary">gb29699</name>
    <name evidence="1" type="ORF">PR202_gb29699</name>
</gene>
<protein>
    <submittedName>
        <fullName evidence="1">Uncharacterized protein</fullName>
    </submittedName>
</protein>
<dbReference type="PANTHER" id="PTHR32161:SF26">
    <property type="entry name" value="OS03G0403400 PROTEIN"/>
    <property type="match status" value="1"/>
</dbReference>
<evidence type="ECO:0000313" key="1">
    <source>
        <dbReference type="EMBL" id="GJN40484.1"/>
    </source>
</evidence>
<comment type="caution">
    <text evidence="1">The sequence shown here is derived from an EMBL/GenBank/DDBJ whole genome shotgun (WGS) entry which is preliminary data.</text>
</comment>
<keyword evidence="2" id="KW-1185">Reference proteome</keyword>
<organism evidence="1 2">
    <name type="scientific">Eleusine coracana subsp. coracana</name>
    <dbReference type="NCBI Taxonomy" id="191504"/>
    <lineage>
        <taxon>Eukaryota</taxon>
        <taxon>Viridiplantae</taxon>
        <taxon>Streptophyta</taxon>
        <taxon>Embryophyta</taxon>
        <taxon>Tracheophyta</taxon>
        <taxon>Spermatophyta</taxon>
        <taxon>Magnoliopsida</taxon>
        <taxon>Liliopsida</taxon>
        <taxon>Poales</taxon>
        <taxon>Poaceae</taxon>
        <taxon>PACMAD clade</taxon>
        <taxon>Chloridoideae</taxon>
        <taxon>Cynodonteae</taxon>
        <taxon>Eleusininae</taxon>
        <taxon>Eleusine</taxon>
    </lineage>
</organism>
<reference evidence="1" key="2">
    <citation type="submission" date="2021-12" db="EMBL/GenBank/DDBJ databases">
        <title>Resequencing data analysis of finger millet.</title>
        <authorList>
            <person name="Hatakeyama M."/>
            <person name="Aluri S."/>
            <person name="Balachadran M.T."/>
            <person name="Sivarajan S.R."/>
            <person name="Poveda L."/>
            <person name="Shimizu-Inatsugi R."/>
            <person name="Schlapbach R."/>
            <person name="Sreeman S.M."/>
            <person name="Shimizu K.K."/>
        </authorList>
    </citation>
    <scope>NUCLEOTIDE SEQUENCE</scope>
</reference>